<dbReference type="EMBL" id="JBHULS010000005">
    <property type="protein sequence ID" value="MFD2552348.1"/>
    <property type="molecule type" value="Genomic_DNA"/>
</dbReference>
<evidence type="ECO:0000313" key="7">
    <source>
        <dbReference type="EMBL" id="MFD2552348.1"/>
    </source>
</evidence>
<keyword evidence="8" id="KW-1185">Reference proteome</keyword>
<evidence type="ECO:0000256" key="1">
    <source>
        <dbReference type="ARBA" id="ARBA00004141"/>
    </source>
</evidence>
<comment type="caution">
    <text evidence="7">The sequence shown here is derived from an EMBL/GenBank/DDBJ whole genome shotgun (WGS) entry which is preliminary data.</text>
</comment>
<evidence type="ECO:0000256" key="5">
    <source>
        <dbReference type="SAM" id="Phobius"/>
    </source>
</evidence>
<feature type="transmembrane region" description="Helical" evidence="5">
    <location>
        <begin position="322"/>
        <end position="355"/>
    </location>
</feature>
<dbReference type="RefSeq" id="WP_376894382.1">
    <property type="nucleotide sequence ID" value="NZ_JBHULS010000005.1"/>
</dbReference>
<evidence type="ECO:0000256" key="2">
    <source>
        <dbReference type="ARBA" id="ARBA00022692"/>
    </source>
</evidence>
<dbReference type="InterPro" id="IPR051533">
    <property type="entry name" value="WaaL-like"/>
</dbReference>
<dbReference type="InterPro" id="IPR007016">
    <property type="entry name" value="O-antigen_ligase-rel_domated"/>
</dbReference>
<feature type="transmembrane region" description="Helical" evidence="5">
    <location>
        <begin position="105"/>
        <end position="126"/>
    </location>
</feature>
<dbReference type="Proteomes" id="UP001597472">
    <property type="component" value="Unassembled WGS sequence"/>
</dbReference>
<protein>
    <submittedName>
        <fullName evidence="7">O-antigen ligase family protein</fullName>
    </submittedName>
</protein>
<feature type="transmembrane region" description="Helical" evidence="5">
    <location>
        <begin position="75"/>
        <end position="93"/>
    </location>
</feature>
<gene>
    <name evidence="7" type="ORF">ACFSQP_11015</name>
</gene>
<reference evidence="8" key="1">
    <citation type="journal article" date="2019" name="Int. J. Syst. Evol. Microbiol.">
        <title>The Global Catalogue of Microorganisms (GCM) 10K type strain sequencing project: providing services to taxonomists for standard genome sequencing and annotation.</title>
        <authorList>
            <consortium name="The Broad Institute Genomics Platform"/>
            <consortium name="The Broad Institute Genome Sequencing Center for Infectious Disease"/>
            <person name="Wu L."/>
            <person name="Ma J."/>
        </authorList>
    </citation>
    <scope>NUCLEOTIDE SEQUENCE [LARGE SCALE GENOMIC DNA]</scope>
    <source>
        <strain evidence="8">KCTC 42587</strain>
    </source>
</reference>
<proteinExistence type="predicted"/>
<evidence type="ECO:0000256" key="4">
    <source>
        <dbReference type="ARBA" id="ARBA00023136"/>
    </source>
</evidence>
<dbReference type="GO" id="GO:0016874">
    <property type="term" value="F:ligase activity"/>
    <property type="evidence" value="ECO:0007669"/>
    <property type="project" value="UniProtKB-KW"/>
</dbReference>
<keyword evidence="4 5" id="KW-0472">Membrane</keyword>
<keyword evidence="3 5" id="KW-1133">Transmembrane helix</keyword>
<feature type="transmembrane region" description="Helical" evidence="5">
    <location>
        <begin position="283"/>
        <end position="302"/>
    </location>
</feature>
<name>A0ABW5KVJ6_9FLAO</name>
<dbReference type="Pfam" id="PF04932">
    <property type="entry name" value="Wzy_C"/>
    <property type="match status" value="1"/>
</dbReference>
<feature type="domain" description="O-antigen ligase-related" evidence="6">
    <location>
        <begin position="158"/>
        <end position="299"/>
    </location>
</feature>
<feature type="transmembrane region" description="Helical" evidence="5">
    <location>
        <begin position="46"/>
        <end position="63"/>
    </location>
</feature>
<organism evidence="7 8">
    <name type="scientific">Bizionia sediminis</name>
    <dbReference type="NCBI Taxonomy" id="1737064"/>
    <lineage>
        <taxon>Bacteria</taxon>
        <taxon>Pseudomonadati</taxon>
        <taxon>Bacteroidota</taxon>
        <taxon>Flavobacteriia</taxon>
        <taxon>Flavobacteriales</taxon>
        <taxon>Flavobacteriaceae</taxon>
        <taxon>Bizionia</taxon>
    </lineage>
</organism>
<dbReference type="PANTHER" id="PTHR37422">
    <property type="entry name" value="TEICHURONIC ACID BIOSYNTHESIS PROTEIN TUAE"/>
    <property type="match status" value="1"/>
</dbReference>
<keyword evidence="7" id="KW-0436">Ligase</keyword>
<comment type="subcellular location">
    <subcellularLocation>
        <location evidence="1">Membrane</location>
        <topology evidence="1">Multi-pass membrane protein</topology>
    </subcellularLocation>
</comment>
<sequence>MLITDLSSELLNSEFLLNISRSLRFIILLLFIRVNIFNFHIIRKFQFSRFFFAFAVILFLYVFTDKDFLEGLWLYSKTLFWILGINVLFVLGYKNKLSFNDFIIVVKKVVFIAFTFTLIFFATGYIKEDYNVASYLVLFMFPIVLQSTLGYRKNKLLITIAALAILITLKRGAILAFVLGNLVYFFGILRIDFSVKKLAAGILLFLVLITSGLFVFNQQKNDIEGRFSEEQFDVSNEQAGSGRIGLYTNLTEAWFYSDNRLFGFGNQEDSRRNRNRIHAHSDIFGFLYNHGIVGIILILFLYVKILKFYVYYRKYDKKNTPIILALLIILLLVNFYSGMFRTTDAIYFFALLPYLQLKRDAIKQSIYFNKST</sequence>
<feature type="transmembrane region" description="Helical" evidence="5">
    <location>
        <begin position="156"/>
        <end position="186"/>
    </location>
</feature>
<accession>A0ABW5KVJ6</accession>
<feature type="transmembrane region" description="Helical" evidence="5">
    <location>
        <begin position="15"/>
        <end position="34"/>
    </location>
</feature>
<feature type="transmembrane region" description="Helical" evidence="5">
    <location>
        <begin position="132"/>
        <end position="149"/>
    </location>
</feature>
<feature type="transmembrane region" description="Helical" evidence="5">
    <location>
        <begin position="198"/>
        <end position="216"/>
    </location>
</feature>
<evidence type="ECO:0000256" key="3">
    <source>
        <dbReference type="ARBA" id="ARBA00022989"/>
    </source>
</evidence>
<dbReference type="PANTHER" id="PTHR37422:SF17">
    <property type="entry name" value="O-ANTIGEN LIGASE"/>
    <property type="match status" value="1"/>
</dbReference>
<evidence type="ECO:0000259" key="6">
    <source>
        <dbReference type="Pfam" id="PF04932"/>
    </source>
</evidence>
<keyword evidence="2 5" id="KW-0812">Transmembrane</keyword>
<evidence type="ECO:0000313" key="8">
    <source>
        <dbReference type="Proteomes" id="UP001597472"/>
    </source>
</evidence>